<dbReference type="STRING" id="1123269.NX02_21255"/>
<dbReference type="EMBL" id="CP006644">
    <property type="protein sequence ID" value="AHE55887.1"/>
    <property type="molecule type" value="Genomic_DNA"/>
</dbReference>
<dbReference type="KEGG" id="ssan:NX02_21255"/>
<dbReference type="AlphaFoldDB" id="W0AH63"/>
<accession>W0AH63</accession>
<evidence type="ECO:0000313" key="1">
    <source>
        <dbReference type="EMBL" id="AHE55887.1"/>
    </source>
</evidence>
<proteinExistence type="predicted"/>
<protein>
    <submittedName>
        <fullName evidence="1">Uncharacterized protein</fullName>
    </submittedName>
</protein>
<name>W0AH63_9SPHN</name>
<dbReference type="PATRIC" id="fig|1123269.5.peg.4158"/>
<reference evidence="1 2" key="1">
    <citation type="submission" date="2013-07" db="EMBL/GenBank/DDBJ databases">
        <title>Completed genome of Sphingomonas sanxanigenens NX02.</title>
        <authorList>
            <person name="Ma T."/>
            <person name="Huang H."/>
            <person name="Wu M."/>
            <person name="Li X."/>
            <person name="Li G."/>
        </authorList>
    </citation>
    <scope>NUCLEOTIDE SEQUENCE [LARGE SCALE GENOMIC DNA]</scope>
    <source>
        <strain evidence="1 2">NX02</strain>
    </source>
</reference>
<gene>
    <name evidence="1" type="ORF">NX02_21255</name>
</gene>
<dbReference type="Proteomes" id="UP000018851">
    <property type="component" value="Chromosome"/>
</dbReference>
<evidence type="ECO:0000313" key="2">
    <source>
        <dbReference type="Proteomes" id="UP000018851"/>
    </source>
</evidence>
<keyword evidence="2" id="KW-1185">Reference proteome</keyword>
<organism evidence="1 2">
    <name type="scientific">Sphingomonas sanxanigenens DSM 19645 = NX02</name>
    <dbReference type="NCBI Taxonomy" id="1123269"/>
    <lineage>
        <taxon>Bacteria</taxon>
        <taxon>Pseudomonadati</taxon>
        <taxon>Pseudomonadota</taxon>
        <taxon>Alphaproteobacteria</taxon>
        <taxon>Sphingomonadales</taxon>
        <taxon>Sphingomonadaceae</taxon>
        <taxon>Sphingomonas</taxon>
    </lineage>
</organism>
<sequence>MESPTAAPTERLWSIEETAADLDRAWLQGAETYASRALEAFAAAHLTVDVVFGPSGASLRCGAIADGNISERARRLSLLADRQLSDPARRAALIGVLWERGIFTVDHGFTSAAEAADIALRLGGRLFALPGGAVEFSLDRPFVDPIMIDQQEGWPRRTFALRWGFSARRDPSFEESMRAYIEVNGTRLPSRAIVLDGREQVA</sequence>
<dbReference type="HOGENOM" id="CLU_1353903_0_0_5"/>